<accession>A0A370IE91</accession>
<name>A0A370IE91_9NOCA</name>
<feature type="signal peptide" evidence="5">
    <location>
        <begin position="1"/>
        <end position="32"/>
    </location>
</feature>
<dbReference type="AlphaFoldDB" id="A0A370IE91"/>
<keyword evidence="4" id="KW-0862">Zinc</keyword>
<dbReference type="Pfam" id="PF08310">
    <property type="entry name" value="LGFP"/>
    <property type="match status" value="3"/>
</dbReference>
<keyword evidence="8" id="KW-1185">Reference proteome</keyword>
<dbReference type="GO" id="GO:0031012">
    <property type="term" value="C:extracellular matrix"/>
    <property type="evidence" value="ECO:0007669"/>
    <property type="project" value="InterPro"/>
</dbReference>
<dbReference type="GO" id="GO:0008270">
    <property type="term" value="F:zinc ion binding"/>
    <property type="evidence" value="ECO:0007669"/>
    <property type="project" value="InterPro"/>
</dbReference>
<sequence length="407" mass="44857">MTSCRQHPRRDRRRRTRVVRAASVLVAITVLAFDPAGAAARPADPPYPIGGAIKVEYDEAGGFDFFGNATNPESDAGRGGRWQAFEKNSSIYWHPLVTNGHAHQIGGRIRDKWGELGWENGTLKYPTTRETPTPQKPGAFNHFEGGSIYWSGATDAHNIWGLIRDKWESLGWENGQLGFPTSDEFRARDGGAGQHMQGGELYYSSRTGVHPVWGAIRDQWVQAGWENGRYGYPSSDEVGGGNVNGKGGYVGQCQYFEKGWITSGVGPLTDKNNSVDVTYRRMTIKSKTKYGSALATGVSTWNSLGRINVTTDVPAGTEEKLEITDINLPDVSWEGQYTRGATHDGIMFNTHFMDSNSDAENRHVAIHELGHAVGLKHSCQGQIMTAYTDDNTELGPIDIDSYRQLWG</sequence>
<dbReference type="Pfam" id="PF00413">
    <property type="entry name" value="Peptidase_M10"/>
    <property type="match status" value="1"/>
</dbReference>
<evidence type="ECO:0000256" key="1">
    <source>
        <dbReference type="ARBA" id="ARBA00022670"/>
    </source>
</evidence>
<evidence type="ECO:0000256" key="4">
    <source>
        <dbReference type="ARBA" id="ARBA00022833"/>
    </source>
</evidence>
<evidence type="ECO:0000256" key="3">
    <source>
        <dbReference type="ARBA" id="ARBA00022801"/>
    </source>
</evidence>
<dbReference type="GO" id="GO:0006508">
    <property type="term" value="P:proteolysis"/>
    <property type="evidence" value="ECO:0007669"/>
    <property type="project" value="UniProtKB-KW"/>
</dbReference>
<proteinExistence type="predicted"/>
<dbReference type="InterPro" id="IPR001818">
    <property type="entry name" value="Pept_M10_metallopeptidase"/>
</dbReference>
<dbReference type="Gene3D" id="3.40.390.10">
    <property type="entry name" value="Collagenase (Catalytic Domain)"/>
    <property type="match status" value="1"/>
</dbReference>
<dbReference type="InterPro" id="IPR013207">
    <property type="entry name" value="LGFP"/>
</dbReference>
<organism evidence="7 8">
    <name type="scientific">Nocardia pseudobrasiliensis</name>
    <dbReference type="NCBI Taxonomy" id="45979"/>
    <lineage>
        <taxon>Bacteria</taxon>
        <taxon>Bacillati</taxon>
        <taxon>Actinomycetota</taxon>
        <taxon>Actinomycetes</taxon>
        <taxon>Mycobacteriales</taxon>
        <taxon>Nocardiaceae</taxon>
        <taxon>Nocardia</taxon>
    </lineage>
</organism>
<keyword evidence="1" id="KW-0645">Protease</keyword>
<evidence type="ECO:0000259" key="6">
    <source>
        <dbReference type="Pfam" id="PF00413"/>
    </source>
</evidence>
<dbReference type="STRING" id="1210086.GCA_001613105_00427"/>
<protein>
    <submittedName>
        <fullName evidence="7">Matrixin</fullName>
    </submittedName>
</protein>
<keyword evidence="2" id="KW-0479">Metal-binding</keyword>
<keyword evidence="3" id="KW-0378">Hydrolase</keyword>
<dbReference type="Proteomes" id="UP000254869">
    <property type="component" value="Unassembled WGS sequence"/>
</dbReference>
<evidence type="ECO:0000256" key="5">
    <source>
        <dbReference type="SAM" id="SignalP"/>
    </source>
</evidence>
<evidence type="ECO:0000313" key="7">
    <source>
        <dbReference type="EMBL" id="RDI69035.1"/>
    </source>
</evidence>
<feature type="domain" description="Peptidase M10 metallopeptidase" evidence="6">
    <location>
        <begin position="356"/>
        <end position="407"/>
    </location>
</feature>
<feature type="chain" id="PRO_5039540967" evidence="5">
    <location>
        <begin position="33"/>
        <end position="407"/>
    </location>
</feature>
<comment type="caution">
    <text evidence="7">The sequence shown here is derived from an EMBL/GenBank/DDBJ whole genome shotgun (WGS) entry which is preliminary data.</text>
</comment>
<gene>
    <name evidence="7" type="ORF">DFR76_101573</name>
</gene>
<evidence type="ECO:0000256" key="2">
    <source>
        <dbReference type="ARBA" id="ARBA00022723"/>
    </source>
</evidence>
<dbReference type="InterPro" id="IPR024079">
    <property type="entry name" value="MetalloPept_cat_dom_sf"/>
</dbReference>
<reference evidence="7 8" key="1">
    <citation type="submission" date="2018-07" db="EMBL/GenBank/DDBJ databases">
        <title>Genomic Encyclopedia of Type Strains, Phase IV (KMG-IV): sequencing the most valuable type-strain genomes for metagenomic binning, comparative biology and taxonomic classification.</title>
        <authorList>
            <person name="Goeker M."/>
        </authorList>
    </citation>
    <scope>NUCLEOTIDE SEQUENCE [LARGE SCALE GENOMIC DNA]</scope>
    <source>
        <strain evidence="7 8">DSM 44290</strain>
    </source>
</reference>
<keyword evidence="5" id="KW-0732">Signal</keyword>
<evidence type="ECO:0000313" key="8">
    <source>
        <dbReference type="Proteomes" id="UP000254869"/>
    </source>
</evidence>
<dbReference type="SUPFAM" id="SSF55486">
    <property type="entry name" value="Metalloproteases ('zincins'), catalytic domain"/>
    <property type="match status" value="1"/>
</dbReference>
<dbReference type="GO" id="GO:0004222">
    <property type="term" value="F:metalloendopeptidase activity"/>
    <property type="evidence" value="ECO:0007669"/>
    <property type="project" value="InterPro"/>
</dbReference>
<dbReference type="EMBL" id="QQBC01000001">
    <property type="protein sequence ID" value="RDI69035.1"/>
    <property type="molecule type" value="Genomic_DNA"/>
</dbReference>